<dbReference type="Proteomes" id="UP000827892">
    <property type="component" value="Chromosome V"/>
</dbReference>
<evidence type="ECO:0000256" key="1">
    <source>
        <dbReference type="SAM" id="SignalP"/>
    </source>
</evidence>
<sequence>MIQLLIVFTLISLSTEYSVNCRSQLVKNEIRKCTKSVHAFQNTHVRVDGNQWLERNVSIELNAKCDEAMNCLHLLDNCAVFEDDDILWLEDFCDSYEFLTGNFHPCALKIDKNTKDPCVQQYLVNSPYFMLNDYQRCEMLKSDGSCLKSVINSTCSQNEANDFQWLLDRQLIRLKC</sequence>
<dbReference type="AlphaFoldDB" id="A0AAE9A3P4"/>
<gene>
    <name evidence="3" type="ORF">L3Y34_009232</name>
</gene>
<feature type="chain" id="PRO_5042096440" description="T20D4.11-like domain-containing protein" evidence="1">
    <location>
        <begin position="17"/>
        <end position="176"/>
    </location>
</feature>
<dbReference type="PANTHER" id="PTHR37429:SF3">
    <property type="entry name" value="DUF19 DOMAIN-CONTAINING PROTEIN"/>
    <property type="match status" value="1"/>
</dbReference>
<feature type="domain" description="T20D4.11-like" evidence="2">
    <location>
        <begin position="21"/>
        <end position="164"/>
    </location>
</feature>
<reference evidence="3 4" key="1">
    <citation type="submission" date="2022-02" db="EMBL/GenBank/DDBJ databases">
        <title>Chromosome-level reference genomes for two strains of Caenorhabditis briggsae: an improved platform for comparative genomics.</title>
        <authorList>
            <person name="Stevens L."/>
            <person name="Andersen E.C."/>
        </authorList>
    </citation>
    <scope>NUCLEOTIDE SEQUENCE [LARGE SCALE GENOMIC DNA]</scope>
    <source>
        <strain evidence="3">QX1410_ONT</strain>
        <tissue evidence="3">Whole-organism</tissue>
    </source>
</reference>
<dbReference type="PANTHER" id="PTHR37429">
    <property type="entry name" value="PROTEIN CBG19148-RELATED"/>
    <property type="match status" value="1"/>
</dbReference>
<dbReference type="Pfam" id="PF01579">
    <property type="entry name" value="DUF19"/>
    <property type="match status" value="1"/>
</dbReference>
<organism evidence="3 4">
    <name type="scientific">Caenorhabditis briggsae</name>
    <dbReference type="NCBI Taxonomy" id="6238"/>
    <lineage>
        <taxon>Eukaryota</taxon>
        <taxon>Metazoa</taxon>
        <taxon>Ecdysozoa</taxon>
        <taxon>Nematoda</taxon>
        <taxon>Chromadorea</taxon>
        <taxon>Rhabditida</taxon>
        <taxon>Rhabditina</taxon>
        <taxon>Rhabditomorpha</taxon>
        <taxon>Rhabditoidea</taxon>
        <taxon>Rhabditidae</taxon>
        <taxon>Peloderinae</taxon>
        <taxon>Caenorhabditis</taxon>
    </lineage>
</organism>
<evidence type="ECO:0000259" key="2">
    <source>
        <dbReference type="Pfam" id="PF01579"/>
    </source>
</evidence>
<evidence type="ECO:0000313" key="3">
    <source>
        <dbReference type="EMBL" id="ULT91464.1"/>
    </source>
</evidence>
<name>A0AAE9A3P4_CAEBR</name>
<keyword evidence="1" id="KW-0732">Signal</keyword>
<protein>
    <recommendedName>
        <fullName evidence="2">T20D4.11-like domain-containing protein</fullName>
    </recommendedName>
</protein>
<proteinExistence type="predicted"/>
<evidence type="ECO:0000313" key="4">
    <source>
        <dbReference type="Proteomes" id="UP000827892"/>
    </source>
</evidence>
<accession>A0AAE9A3P4</accession>
<dbReference type="InterPro" id="IPR002542">
    <property type="entry name" value="T20D4.11-like_dom"/>
</dbReference>
<dbReference type="EMBL" id="CP090895">
    <property type="protein sequence ID" value="ULT91464.1"/>
    <property type="molecule type" value="Genomic_DNA"/>
</dbReference>
<feature type="signal peptide" evidence="1">
    <location>
        <begin position="1"/>
        <end position="16"/>
    </location>
</feature>